<dbReference type="AlphaFoldDB" id="A0A6G4XNE8"/>
<dbReference type="InterPro" id="IPR029010">
    <property type="entry name" value="ThuA-like"/>
</dbReference>
<dbReference type="InterPro" id="IPR011041">
    <property type="entry name" value="Quinoprot_gluc/sorb_DH_b-prop"/>
</dbReference>
<comment type="caution">
    <text evidence="4">The sequence shown here is derived from an EMBL/GenBank/DDBJ whole genome shotgun (WGS) entry which is preliminary data.</text>
</comment>
<evidence type="ECO:0000259" key="2">
    <source>
        <dbReference type="PROSITE" id="PS50093"/>
    </source>
</evidence>
<dbReference type="PANTHER" id="PTHR40469">
    <property type="entry name" value="SECRETED GLYCOSYL HYDROLASE"/>
    <property type="match status" value="1"/>
</dbReference>
<dbReference type="Pfam" id="PF03422">
    <property type="entry name" value="CBM_6"/>
    <property type="match status" value="1"/>
</dbReference>
<proteinExistence type="predicted"/>
<dbReference type="Gene3D" id="2.60.120.260">
    <property type="entry name" value="Galactose-binding domain-like"/>
    <property type="match status" value="1"/>
</dbReference>
<reference evidence="4 5" key="1">
    <citation type="submission" date="2020-02" db="EMBL/GenBank/DDBJ databases">
        <title>Whole-genome analyses of novel actinobacteria.</title>
        <authorList>
            <person name="Sahin N."/>
            <person name="Tokatli A."/>
        </authorList>
    </citation>
    <scope>NUCLEOTIDE SEQUENCE [LARGE SCALE GENOMIC DNA]</scope>
    <source>
        <strain evidence="4 5">YC504</strain>
    </source>
</reference>
<dbReference type="PANTHER" id="PTHR40469:SF2">
    <property type="entry name" value="GALACTOSE-BINDING DOMAIN-LIKE SUPERFAMILY PROTEIN"/>
    <property type="match status" value="1"/>
</dbReference>
<evidence type="ECO:0000313" key="4">
    <source>
        <dbReference type="EMBL" id="NGO78712.1"/>
    </source>
</evidence>
<evidence type="ECO:0000256" key="1">
    <source>
        <dbReference type="ARBA" id="ARBA00022729"/>
    </source>
</evidence>
<dbReference type="GO" id="GO:0005975">
    <property type="term" value="P:carbohydrate metabolic process"/>
    <property type="evidence" value="ECO:0007669"/>
    <property type="project" value="UniProtKB-ARBA"/>
</dbReference>
<dbReference type="InterPro" id="IPR008979">
    <property type="entry name" value="Galactose-bd-like_sf"/>
</dbReference>
<dbReference type="SUPFAM" id="SSF52317">
    <property type="entry name" value="Class I glutamine amidotransferase-like"/>
    <property type="match status" value="1"/>
</dbReference>
<dbReference type="InterPro" id="IPR029062">
    <property type="entry name" value="Class_I_gatase-like"/>
</dbReference>
<keyword evidence="1" id="KW-0732">Signal</keyword>
<accession>A0A6G4XNE8</accession>
<dbReference type="CDD" id="cd04084">
    <property type="entry name" value="CBM6_xylanase-like"/>
    <property type="match status" value="1"/>
</dbReference>
<organism evidence="4 5">
    <name type="scientific">Streptomyces mesophilus</name>
    <dbReference type="NCBI Taxonomy" id="1775132"/>
    <lineage>
        <taxon>Bacteria</taxon>
        <taxon>Bacillati</taxon>
        <taxon>Actinomycetota</taxon>
        <taxon>Actinomycetes</taxon>
        <taxon>Kitasatosporales</taxon>
        <taxon>Streptomycetaceae</taxon>
        <taxon>Streptomyces</taxon>
    </lineage>
</organism>
<dbReference type="InterPro" id="IPR035986">
    <property type="entry name" value="PKD_dom_sf"/>
</dbReference>
<dbReference type="Pfam" id="PF07995">
    <property type="entry name" value="GSDH"/>
    <property type="match status" value="1"/>
</dbReference>
<dbReference type="InterPro" id="IPR005084">
    <property type="entry name" value="CBM6"/>
</dbReference>
<dbReference type="InterPro" id="IPR011042">
    <property type="entry name" value="6-blade_b-propeller_TolB-like"/>
</dbReference>
<dbReference type="InterPro" id="IPR013783">
    <property type="entry name" value="Ig-like_fold"/>
</dbReference>
<dbReference type="RefSeq" id="WP_165334162.1">
    <property type="nucleotide sequence ID" value="NZ_JAAKZW010000114.1"/>
</dbReference>
<dbReference type="Gene3D" id="3.40.50.880">
    <property type="match status" value="1"/>
</dbReference>
<dbReference type="SMART" id="SM00606">
    <property type="entry name" value="CBD_IV"/>
    <property type="match status" value="1"/>
</dbReference>
<feature type="domain" description="CBM6" evidence="3">
    <location>
        <begin position="931"/>
        <end position="1064"/>
    </location>
</feature>
<dbReference type="SMART" id="SM00089">
    <property type="entry name" value="PKD"/>
    <property type="match status" value="2"/>
</dbReference>
<dbReference type="PROSITE" id="PS51175">
    <property type="entry name" value="CBM6"/>
    <property type="match status" value="1"/>
</dbReference>
<dbReference type="SUPFAM" id="SSF50952">
    <property type="entry name" value="Soluble quinoprotein glucose dehydrogenase"/>
    <property type="match status" value="1"/>
</dbReference>
<name>A0A6G4XNE8_9ACTN</name>
<evidence type="ECO:0000259" key="3">
    <source>
        <dbReference type="PROSITE" id="PS51175"/>
    </source>
</evidence>
<dbReference type="InterPro" id="IPR000601">
    <property type="entry name" value="PKD_dom"/>
</dbReference>
<keyword evidence="5" id="KW-1185">Reference proteome</keyword>
<dbReference type="SUPFAM" id="SSF49785">
    <property type="entry name" value="Galactose-binding domain-like"/>
    <property type="match status" value="1"/>
</dbReference>
<feature type="domain" description="PKD" evidence="2">
    <location>
        <begin position="1097"/>
        <end position="1159"/>
    </location>
</feature>
<dbReference type="InterPro" id="IPR006584">
    <property type="entry name" value="Cellulose-bd_IV"/>
</dbReference>
<dbReference type="GO" id="GO:0030246">
    <property type="term" value="F:carbohydrate binding"/>
    <property type="evidence" value="ECO:0007669"/>
    <property type="project" value="InterPro"/>
</dbReference>
<gene>
    <name evidence="4" type="ORF">G6045_24080</name>
</gene>
<dbReference type="Gene3D" id="2.120.10.30">
    <property type="entry name" value="TolB, C-terminal domain"/>
    <property type="match status" value="1"/>
</dbReference>
<dbReference type="SUPFAM" id="SSF49299">
    <property type="entry name" value="PKD domain"/>
    <property type="match status" value="2"/>
</dbReference>
<dbReference type="CDD" id="cd00146">
    <property type="entry name" value="PKD"/>
    <property type="match status" value="2"/>
</dbReference>
<feature type="domain" description="PKD" evidence="2">
    <location>
        <begin position="735"/>
        <end position="818"/>
    </location>
</feature>
<sequence>MSHPPNGSHLRRLLRPLTTLAALFALVLGLVVSMPEQARAAAPFRVLVFSKITNFDHESRAAGVEAVKKLGAENGFEVEATEDAAAFTDENLATFQAIVFNNTNSTPESGDLLNAEQRAAFQKYIRAGGGYVGLHAASASERDWDWYEGLVGAIFDKHPAVQTGRIKVLDQAHPSTKGLPQLWERTEEWYNWRTNPTGKVHTLAQIKVRDGIDGLDEGVDHPYSWCQNYDGGRSWFTAGGHASSAFQEEYFLKHLLGGIQWAAGDKPGDCTANKTSAFQRTPLATSDLADPFELAVAPDRRVFFIQRTGKLKVIDQENLKVTTALDFAYTPEMTSQSDGLLGLALDPKFEENHWLYLLHSDKTEKRLNLSRFTEAGGKVDMASEKRLLTIPTFRGEGRANSHMAGSLTFDKSGNLYVATGDNTDPFASDGFTPIDEQEGRRAWDAQGTSGNTNDLRGKILRVTPKDDGTYAVPEGNLFAPGTDKTRAEIYAMGLRNPFRITTDPHSGALLVADYGPDARAANPNRGPEGTVEYSRVTKAGNLGWPYCVGDNTPFNDYDFATKSSGAKFDCGALKNDSPNNTGLTELPDAEPATVWYAYSASAEFPELGTGGGGPMSGPVYDYDPENSYRTKFPEYFEGKWLNYELTRKWFKTFSIQEKDQSFTDPRFPAAKAGDLHSINSVFGDMAWNQPFDADFGPDGALYVIDFGLGSGTGRGGSNEGSGIYRIDYVGDKRLPDARATATPDTGKVPLTVQFSSEGSGIPGGGDVTYAWDFDGNGSTDSTEANPTHVYTEKGQFTARLKVTAPGDLTALAVQDITVGNTRPVVTIQQPPNGGLFSFGDTIPFEVKVKDPEDGTIDCSRVVVQSQLGHDSHLHPLDNYTGCRGEIATDAGDSHGPGQNLYYGISAQYEDKGGPGGVPALTGSSSLTLRTTFREAEHFTTTGGANKGVEIGSRADASAGKRLIEIEHGDWAAFDPTDFKGIDSVTVGAASGGLGGDIEFRAGSPTGALVGKVTIPNSGSYSNFISPTTALEDLGDTTKLYAVFTNPAWTPDKADLLTLDWLHFNGPGVEKKGGTKVELGKEQTAGAVKLTSTVKPAAGRQIVSYHWDFGDNTEPAGEEGPTAEHTYARPGPYTARLTVTDDKGDTSTGSVQITVAEGGTA</sequence>
<dbReference type="Gene3D" id="2.60.40.10">
    <property type="entry name" value="Immunoglobulins"/>
    <property type="match status" value="2"/>
</dbReference>
<protein>
    <submittedName>
        <fullName evidence="4">PKD domain-containing protein</fullName>
    </submittedName>
</protein>
<evidence type="ECO:0000313" key="5">
    <source>
        <dbReference type="Proteomes" id="UP000481109"/>
    </source>
</evidence>
<dbReference type="InterPro" id="IPR022409">
    <property type="entry name" value="PKD/Chitinase_dom"/>
</dbReference>
<dbReference type="EMBL" id="JAAKZW010000114">
    <property type="protein sequence ID" value="NGO78712.1"/>
    <property type="molecule type" value="Genomic_DNA"/>
</dbReference>
<dbReference type="Pfam" id="PF18911">
    <property type="entry name" value="PKD_4"/>
    <property type="match status" value="2"/>
</dbReference>
<dbReference type="PROSITE" id="PS50093">
    <property type="entry name" value="PKD"/>
    <property type="match status" value="2"/>
</dbReference>
<dbReference type="Pfam" id="PF06283">
    <property type="entry name" value="ThuA"/>
    <property type="match status" value="1"/>
</dbReference>
<dbReference type="Proteomes" id="UP000481109">
    <property type="component" value="Unassembled WGS sequence"/>
</dbReference>
<dbReference type="InterPro" id="IPR012938">
    <property type="entry name" value="Glc/Sorbosone_DH"/>
</dbReference>